<proteinExistence type="predicted"/>
<organism evidence="1 2">
    <name type="scientific">Ridgeia piscesae</name>
    <name type="common">Tubeworm</name>
    <dbReference type="NCBI Taxonomy" id="27915"/>
    <lineage>
        <taxon>Eukaryota</taxon>
        <taxon>Metazoa</taxon>
        <taxon>Spiralia</taxon>
        <taxon>Lophotrochozoa</taxon>
        <taxon>Annelida</taxon>
        <taxon>Polychaeta</taxon>
        <taxon>Sedentaria</taxon>
        <taxon>Canalipalpata</taxon>
        <taxon>Sabellida</taxon>
        <taxon>Siboglinidae</taxon>
        <taxon>Ridgeia</taxon>
    </lineage>
</organism>
<accession>A0AAD9KLD1</accession>
<dbReference type="EMBL" id="JAODUO010000879">
    <property type="protein sequence ID" value="KAK2173391.1"/>
    <property type="molecule type" value="Genomic_DNA"/>
</dbReference>
<gene>
    <name evidence="1" type="ORF">NP493_879g01009</name>
</gene>
<dbReference type="InterPro" id="IPR000884">
    <property type="entry name" value="TSP1_rpt"/>
</dbReference>
<reference evidence="1" key="1">
    <citation type="journal article" date="2023" name="Mol. Biol. Evol.">
        <title>Third-Generation Sequencing Reveals the Adaptive Role of the Epigenome in Three Deep-Sea Polychaetes.</title>
        <authorList>
            <person name="Perez M."/>
            <person name="Aroh O."/>
            <person name="Sun Y."/>
            <person name="Lan Y."/>
            <person name="Juniper S.K."/>
            <person name="Young C.R."/>
            <person name="Angers B."/>
            <person name="Qian P.Y."/>
        </authorList>
    </citation>
    <scope>NUCLEOTIDE SEQUENCE</scope>
    <source>
        <strain evidence="1">R07B-5</strain>
    </source>
</reference>
<sequence>MCALFVSSGEWQDWSECECGETQYRLRPCTSPPCTGPSQESRPCLPRGALPNLCNGVCYGAGCSMGYVLDPCLDSCFYHCVKIDGLWTATRQCCNPCERSSISKRDLMHHTRPASSLRRRGTNLRRCVWRRDRDQYYLLNVRGNCGYFNSSKKAHLEIPYFAGNQFSQFAFR</sequence>
<dbReference type="PROSITE" id="PS50092">
    <property type="entry name" value="TSP1"/>
    <property type="match status" value="1"/>
</dbReference>
<comment type="caution">
    <text evidence="1">The sequence shown here is derived from an EMBL/GenBank/DDBJ whole genome shotgun (WGS) entry which is preliminary data.</text>
</comment>
<name>A0AAD9KLD1_RIDPI</name>
<dbReference type="Proteomes" id="UP001209878">
    <property type="component" value="Unassembled WGS sequence"/>
</dbReference>
<evidence type="ECO:0000313" key="1">
    <source>
        <dbReference type="EMBL" id="KAK2173391.1"/>
    </source>
</evidence>
<protein>
    <submittedName>
        <fullName evidence="1">Uncharacterized protein</fullName>
    </submittedName>
</protein>
<dbReference type="InterPro" id="IPR036383">
    <property type="entry name" value="TSP1_rpt_sf"/>
</dbReference>
<evidence type="ECO:0000313" key="2">
    <source>
        <dbReference type="Proteomes" id="UP001209878"/>
    </source>
</evidence>
<dbReference type="SUPFAM" id="SSF82895">
    <property type="entry name" value="TSP-1 type 1 repeat"/>
    <property type="match status" value="1"/>
</dbReference>
<keyword evidence="2" id="KW-1185">Reference proteome</keyword>
<dbReference type="AlphaFoldDB" id="A0AAD9KLD1"/>